<evidence type="ECO:0000256" key="4">
    <source>
        <dbReference type="ARBA" id="ARBA00022723"/>
    </source>
</evidence>
<dbReference type="GO" id="GO:0008270">
    <property type="term" value="F:zinc ion binding"/>
    <property type="evidence" value="ECO:0007669"/>
    <property type="project" value="UniProtKB-UniRule"/>
</dbReference>
<feature type="domain" description="Formamidopyrimidine-DNA glycosylase catalytic" evidence="17">
    <location>
        <begin position="2"/>
        <end position="115"/>
    </location>
</feature>
<keyword evidence="11 15" id="KW-0456">Lyase</keyword>
<dbReference type="HAMAP" id="MF_00103">
    <property type="entry name" value="Fapy_DNA_glycosyl"/>
    <property type="match status" value="1"/>
</dbReference>
<keyword evidence="12 15" id="KW-0511">Multifunctional enzyme</keyword>
<keyword evidence="13 15" id="KW-0326">Glycosidase</keyword>
<dbReference type="InterPro" id="IPR000214">
    <property type="entry name" value="Znf_DNA_glyclase/AP_lyase"/>
</dbReference>
<dbReference type="InterPro" id="IPR010663">
    <property type="entry name" value="Znf_FPG/IleRS"/>
</dbReference>
<dbReference type="InterPro" id="IPR020629">
    <property type="entry name" value="FPG_Glyclase"/>
</dbReference>
<protein>
    <recommendedName>
        <fullName evidence="15">Formamidopyrimidine-DNA glycosylase</fullName>
        <shortName evidence="15">Fapy-DNA glycosylase</shortName>
        <ecNumber evidence="15">3.2.2.23</ecNumber>
    </recommendedName>
    <alternativeName>
        <fullName evidence="15">DNA-(apurinic or apyrimidinic site) lyase MutM</fullName>
        <shortName evidence="15">AP lyase MutM</shortName>
        <ecNumber evidence="15">4.2.99.18</ecNumber>
    </alternativeName>
</protein>
<dbReference type="PROSITE" id="PS51068">
    <property type="entry name" value="FPG_CAT"/>
    <property type="match status" value="1"/>
</dbReference>
<evidence type="ECO:0000256" key="11">
    <source>
        <dbReference type="ARBA" id="ARBA00023239"/>
    </source>
</evidence>
<reference evidence="18" key="1">
    <citation type="submission" date="2019-12" db="EMBL/GenBank/DDBJ databases">
        <authorList>
            <person name="zhang j."/>
            <person name="sun C.M."/>
        </authorList>
    </citation>
    <scope>NUCLEOTIDE SEQUENCE</scope>
    <source>
        <strain evidence="18">NS-1</strain>
    </source>
</reference>
<evidence type="ECO:0000256" key="3">
    <source>
        <dbReference type="ARBA" id="ARBA00011245"/>
    </source>
</evidence>
<keyword evidence="10 15" id="KW-0234">DNA repair</keyword>
<evidence type="ECO:0000259" key="17">
    <source>
        <dbReference type="PROSITE" id="PS51068"/>
    </source>
</evidence>
<evidence type="ECO:0000256" key="7">
    <source>
        <dbReference type="ARBA" id="ARBA00022801"/>
    </source>
</evidence>
<evidence type="ECO:0000256" key="10">
    <source>
        <dbReference type="ARBA" id="ARBA00023204"/>
    </source>
</evidence>
<comment type="cofactor">
    <cofactor evidence="15">
        <name>Zn(2+)</name>
        <dbReference type="ChEBI" id="CHEBI:29105"/>
    </cofactor>
    <text evidence="15">Binds 1 zinc ion per subunit.</text>
</comment>
<dbReference type="PANTHER" id="PTHR22993:SF9">
    <property type="entry name" value="FORMAMIDOPYRIMIDINE-DNA GLYCOSYLASE"/>
    <property type="match status" value="1"/>
</dbReference>
<dbReference type="KEGG" id="ifn:GM661_12490"/>
<comment type="catalytic activity">
    <reaction evidence="14 15">
        <text>2'-deoxyribonucleotide-(2'-deoxyribose 5'-phosphate)-2'-deoxyribonucleotide-DNA = a 3'-end 2'-deoxyribonucleotide-(2,3-dehydro-2,3-deoxyribose 5'-phosphate)-DNA + a 5'-end 5'-phospho-2'-deoxyribonucleoside-DNA + H(+)</text>
        <dbReference type="Rhea" id="RHEA:66592"/>
        <dbReference type="Rhea" id="RHEA-COMP:13180"/>
        <dbReference type="Rhea" id="RHEA-COMP:16897"/>
        <dbReference type="Rhea" id="RHEA-COMP:17067"/>
        <dbReference type="ChEBI" id="CHEBI:15378"/>
        <dbReference type="ChEBI" id="CHEBI:136412"/>
        <dbReference type="ChEBI" id="CHEBI:157695"/>
        <dbReference type="ChEBI" id="CHEBI:167181"/>
        <dbReference type="EC" id="4.2.99.18"/>
    </reaction>
</comment>
<dbReference type="EC" id="3.2.2.23" evidence="15"/>
<evidence type="ECO:0000313" key="18">
    <source>
        <dbReference type="EMBL" id="QTL98724.1"/>
    </source>
</evidence>
<organism evidence="18 19">
    <name type="scientific">Iocasia fonsfrigidae</name>
    <dbReference type="NCBI Taxonomy" id="2682810"/>
    <lineage>
        <taxon>Bacteria</taxon>
        <taxon>Bacillati</taxon>
        <taxon>Bacillota</taxon>
        <taxon>Clostridia</taxon>
        <taxon>Halanaerobiales</taxon>
        <taxon>Halanaerobiaceae</taxon>
        <taxon>Iocasia</taxon>
    </lineage>
</organism>
<dbReference type="AlphaFoldDB" id="A0A8A7KKW0"/>
<evidence type="ECO:0000313" key="19">
    <source>
        <dbReference type="Proteomes" id="UP000665020"/>
    </source>
</evidence>
<dbReference type="Proteomes" id="UP000665020">
    <property type="component" value="Chromosome"/>
</dbReference>
<dbReference type="PROSITE" id="PS51066">
    <property type="entry name" value="ZF_FPG_2"/>
    <property type="match status" value="1"/>
</dbReference>
<dbReference type="GO" id="GO:0003690">
    <property type="term" value="F:double-stranded DNA binding"/>
    <property type="evidence" value="ECO:0007669"/>
    <property type="project" value="UniProtKB-ARBA"/>
</dbReference>
<dbReference type="Pfam" id="PF06831">
    <property type="entry name" value="H2TH"/>
    <property type="match status" value="1"/>
</dbReference>
<keyword evidence="4 15" id="KW-0479">Metal-binding</keyword>
<dbReference type="PROSITE" id="PS01242">
    <property type="entry name" value="ZF_FPG_1"/>
    <property type="match status" value="1"/>
</dbReference>
<dbReference type="EC" id="4.2.99.18" evidence="15"/>
<dbReference type="PANTHER" id="PTHR22993">
    <property type="entry name" value="FORMAMIDOPYRIMIDINE-DNA GLYCOSYLASE"/>
    <property type="match status" value="1"/>
</dbReference>
<keyword evidence="19" id="KW-1185">Reference proteome</keyword>
<dbReference type="GO" id="GO:0034039">
    <property type="term" value="F:8-oxo-7,8-dihydroguanine DNA N-glycosylase activity"/>
    <property type="evidence" value="ECO:0007669"/>
    <property type="project" value="TreeGrafter"/>
</dbReference>
<dbReference type="Gene3D" id="3.20.190.10">
    <property type="entry name" value="MutM-like, N-terminal"/>
    <property type="match status" value="1"/>
</dbReference>
<dbReference type="SMART" id="SM00898">
    <property type="entry name" value="Fapy_DNA_glyco"/>
    <property type="match status" value="1"/>
</dbReference>
<evidence type="ECO:0000256" key="9">
    <source>
        <dbReference type="ARBA" id="ARBA00023125"/>
    </source>
</evidence>
<comment type="subunit">
    <text evidence="3 15">Monomer.</text>
</comment>
<keyword evidence="6 15" id="KW-0863">Zinc-finger</keyword>
<evidence type="ECO:0000256" key="14">
    <source>
        <dbReference type="ARBA" id="ARBA00044632"/>
    </source>
</evidence>
<comment type="catalytic activity">
    <reaction evidence="1 15">
        <text>Hydrolysis of DNA containing ring-opened 7-methylguanine residues, releasing 2,6-diamino-4-hydroxy-5-(N-methyl)formamidopyrimidine.</text>
        <dbReference type="EC" id="3.2.2.23"/>
    </reaction>
</comment>
<dbReference type="CDD" id="cd08966">
    <property type="entry name" value="EcFpg-like_N"/>
    <property type="match status" value="1"/>
</dbReference>
<dbReference type="Pfam" id="PF01149">
    <property type="entry name" value="Fapy_DNA_glyco"/>
    <property type="match status" value="1"/>
</dbReference>
<feature type="domain" description="FPG-type" evidence="16">
    <location>
        <begin position="240"/>
        <end position="274"/>
    </location>
</feature>
<dbReference type="InterPro" id="IPR035937">
    <property type="entry name" value="FPG_N"/>
</dbReference>
<accession>A0A8A7KKW0</accession>
<sequence>MPELPEVETIVQGLSKVIIGKEIMEIIIREEKIIAYPSSSDFRKQLINKKIIGIRRRGKYILIMIEDELTLVIHLRMTGKLFLKPSDLTFDKHSHIIFRLDNAIDLRFNNVRKFGRMYLVDDNSWERAGGLDKLGPEPLDDDFTLGDFHKMLKKRKSNIKALLLNQSFLAGLGNIYVDEALFRAGILPFRRTDTLKNREIERLYKGIRNVLKMGIKYGGTSFRDYRNARGEKGSFQKKLLVYQREGKECPVCGEEIVKEKVAGRGTHFCPHCQK</sequence>
<evidence type="ECO:0000256" key="13">
    <source>
        <dbReference type="ARBA" id="ARBA00023295"/>
    </source>
</evidence>
<evidence type="ECO:0000256" key="6">
    <source>
        <dbReference type="ARBA" id="ARBA00022771"/>
    </source>
</evidence>
<keyword evidence="8 15" id="KW-0862">Zinc</keyword>
<evidence type="ECO:0000256" key="2">
    <source>
        <dbReference type="ARBA" id="ARBA00009409"/>
    </source>
</evidence>
<dbReference type="Pfam" id="PF06827">
    <property type="entry name" value="zf-FPG_IleRS"/>
    <property type="match status" value="1"/>
</dbReference>
<dbReference type="InterPro" id="IPR010979">
    <property type="entry name" value="Ribosomal_uS13-like_H2TH"/>
</dbReference>
<dbReference type="InterPro" id="IPR012319">
    <property type="entry name" value="FPG_cat"/>
</dbReference>
<evidence type="ECO:0000259" key="16">
    <source>
        <dbReference type="PROSITE" id="PS51066"/>
    </source>
</evidence>
<comment type="function">
    <text evidence="15">Involved in base excision repair of DNA damaged by oxidation or by mutagenic agents. Acts as DNA glycosylase that recognizes and removes damaged bases. Has a preference for oxidized purines, such as 7,8-dihydro-8-oxoguanine (8-oxoG). Has AP (apurinic/apyrimidinic) lyase activity and introduces nicks in the DNA strand. Cleaves the DNA backbone by beta-delta elimination to generate a single-strand break at the site of the removed base with both 3'- and 5'-phosphates.</text>
</comment>
<comment type="similarity">
    <text evidence="2 15">Belongs to the FPG family.</text>
</comment>
<feature type="active site" description="Proton donor; for delta-elimination activity" evidence="15">
    <location>
        <position position="264"/>
    </location>
</feature>
<feature type="active site" description="Proton donor" evidence="15">
    <location>
        <position position="3"/>
    </location>
</feature>
<dbReference type="SUPFAM" id="SSF46946">
    <property type="entry name" value="S13-like H2TH domain"/>
    <property type="match status" value="1"/>
</dbReference>
<dbReference type="EMBL" id="CP046640">
    <property type="protein sequence ID" value="QTL98724.1"/>
    <property type="molecule type" value="Genomic_DNA"/>
</dbReference>
<feature type="active site" description="Proton donor; for beta-elimination activity" evidence="15">
    <location>
        <position position="59"/>
    </location>
</feature>
<dbReference type="InterPro" id="IPR015886">
    <property type="entry name" value="H2TH_FPG"/>
</dbReference>
<dbReference type="InterPro" id="IPR015887">
    <property type="entry name" value="DNA_glyclase_Znf_dom_DNA_BS"/>
</dbReference>
<evidence type="ECO:0000256" key="12">
    <source>
        <dbReference type="ARBA" id="ARBA00023268"/>
    </source>
</evidence>
<feature type="binding site" evidence="15">
    <location>
        <position position="155"/>
    </location>
    <ligand>
        <name>DNA</name>
        <dbReference type="ChEBI" id="CHEBI:16991"/>
    </ligand>
</feature>
<dbReference type="NCBIfam" id="TIGR00577">
    <property type="entry name" value="fpg"/>
    <property type="match status" value="1"/>
</dbReference>
<feature type="binding site" evidence="15">
    <location>
        <position position="112"/>
    </location>
    <ligand>
        <name>DNA</name>
        <dbReference type="ChEBI" id="CHEBI:16991"/>
    </ligand>
</feature>
<dbReference type="SUPFAM" id="SSF81624">
    <property type="entry name" value="N-terminal domain of MutM-like DNA repair proteins"/>
    <property type="match status" value="1"/>
</dbReference>
<name>A0A8A7KKW0_9FIRM</name>
<evidence type="ECO:0000256" key="8">
    <source>
        <dbReference type="ARBA" id="ARBA00022833"/>
    </source>
</evidence>
<gene>
    <name evidence="15 18" type="primary">mutM</name>
    <name evidence="15" type="synonym">fpg</name>
    <name evidence="18" type="ORF">GM661_12490</name>
</gene>
<dbReference type="Gene3D" id="1.10.8.50">
    <property type="match status" value="1"/>
</dbReference>
<keyword evidence="5 15" id="KW-0227">DNA damage</keyword>
<dbReference type="GO" id="GO:0006284">
    <property type="term" value="P:base-excision repair"/>
    <property type="evidence" value="ECO:0007669"/>
    <property type="project" value="InterPro"/>
</dbReference>
<keyword evidence="9 15" id="KW-0238">DNA-binding</keyword>
<feature type="active site" description="Schiff-base intermediate with DNA" evidence="15">
    <location>
        <position position="2"/>
    </location>
</feature>
<feature type="binding site" evidence="15">
    <location>
        <position position="93"/>
    </location>
    <ligand>
        <name>DNA</name>
        <dbReference type="ChEBI" id="CHEBI:16991"/>
    </ligand>
</feature>
<evidence type="ECO:0000256" key="5">
    <source>
        <dbReference type="ARBA" id="ARBA00022763"/>
    </source>
</evidence>
<dbReference type="NCBIfam" id="NF002211">
    <property type="entry name" value="PRK01103.1"/>
    <property type="match status" value="1"/>
</dbReference>
<dbReference type="GO" id="GO:0140078">
    <property type="term" value="F:class I DNA-(apurinic or apyrimidinic site) endonuclease activity"/>
    <property type="evidence" value="ECO:0007669"/>
    <property type="project" value="UniProtKB-EC"/>
</dbReference>
<dbReference type="SMART" id="SM01232">
    <property type="entry name" value="H2TH"/>
    <property type="match status" value="1"/>
</dbReference>
<dbReference type="GO" id="GO:0003684">
    <property type="term" value="F:damaged DNA binding"/>
    <property type="evidence" value="ECO:0007669"/>
    <property type="project" value="InterPro"/>
</dbReference>
<proteinExistence type="inferred from homology"/>
<evidence type="ECO:0000256" key="1">
    <source>
        <dbReference type="ARBA" id="ARBA00001668"/>
    </source>
</evidence>
<dbReference type="SUPFAM" id="SSF57716">
    <property type="entry name" value="Glucocorticoid receptor-like (DNA-binding domain)"/>
    <property type="match status" value="1"/>
</dbReference>
<evidence type="ECO:0000256" key="15">
    <source>
        <dbReference type="HAMAP-Rule" id="MF_00103"/>
    </source>
</evidence>
<dbReference type="FunFam" id="1.10.8.50:FF:000003">
    <property type="entry name" value="Formamidopyrimidine-DNA glycosylase"/>
    <property type="match status" value="1"/>
</dbReference>
<keyword evidence="7 15" id="KW-0378">Hydrolase</keyword>